<dbReference type="GO" id="GO:0008308">
    <property type="term" value="F:voltage-gated monoatomic anion channel activity"/>
    <property type="evidence" value="ECO:0007669"/>
    <property type="project" value="InterPro"/>
</dbReference>
<dbReference type="PANTHER" id="PTHR11743:SF59">
    <property type="entry name" value="MITOCHONDRIAL OUTER MEMBRANE PROTEIN PORIN 2-LIKE ISOFORM X1"/>
    <property type="match status" value="1"/>
</dbReference>
<evidence type="ECO:0000256" key="2">
    <source>
        <dbReference type="SAM" id="MobiDB-lite"/>
    </source>
</evidence>
<comment type="caution">
    <text evidence="3">The sequence shown here is derived from an EMBL/GenBank/DDBJ whole genome shotgun (WGS) entry which is preliminary data.</text>
</comment>
<sequence length="569" mass="62782">MIRLLHDPWLKEEATFYVNIEGIPGLEDIRVSDLLQVGGMDWENDLLNGLLAPMDVEYVRCVPISLLKPSDQLIWHFSKPGSYDVKSGYVSLLSKVKDFLWRGLKVFIPCILCSCVFGVVKLSLSTMFYLNAHLQSKFGSEDWEVSKWRLRRVQAPIMADQTVHGTNAVVMAVVAFVTAVPKSFAVGSLRRFLKLGTRRFSGGRHLPLGCATETSQPWPTTATKEKRREAKQAKDTSSKNQLDQDVSLSLGSLPMVCLFDSNYTFCFIEKSSKGFQTGENHDANFVIVHLLDLLTKGYIHDQTLSISTHSCNGVVCCATLIYDLIFQSIIITSRASRQGRRSTANVGAQYKYKNAAVEVNFDTKSSIATTLSFRGEILPSMNVNASLRLPEYGSSQLNLKFQQSLRNAALSISVGLNQSPDILLSATIGTSSIAFGIESKYKTTSRSFSRLDAGISVTNPSRDASIILAEKGDLLRLAYAHRFGQSRKISAVAEVTRRLSNNKNSLAVGVSCIADKLTTVKATLNNRGKLQALLVHKIKPNSSLNISAEFNMKVLDKIPRIGLALALRL</sequence>
<dbReference type="InterPro" id="IPR001925">
    <property type="entry name" value="Porin_Euk"/>
</dbReference>
<organism evidence="3 4">
    <name type="scientific">Gossypium raimondii</name>
    <name type="common">Peruvian cotton</name>
    <name type="synonym">Gossypium klotzschianum subsp. raimondii</name>
    <dbReference type="NCBI Taxonomy" id="29730"/>
    <lineage>
        <taxon>Eukaryota</taxon>
        <taxon>Viridiplantae</taxon>
        <taxon>Streptophyta</taxon>
        <taxon>Embryophyta</taxon>
        <taxon>Tracheophyta</taxon>
        <taxon>Spermatophyta</taxon>
        <taxon>Magnoliopsida</taxon>
        <taxon>eudicotyledons</taxon>
        <taxon>Gunneridae</taxon>
        <taxon>Pentapetalae</taxon>
        <taxon>rosids</taxon>
        <taxon>malvids</taxon>
        <taxon>Malvales</taxon>
        <taxon>Malvaceae</taxon>
        <taxon>Malvoideae</taxon>
        <taxon>Gossypium</taxon>
    </lineage>
</organism>
<dbReference type="PANTHER" id="PTHR11743">
    <property type="entry name" value="VOLTAGE-DEPENDENT ANION-SELECTIVE CHANNEL"/>
    <property type="match status" value="1"/>
</dbReference>
<dbReference type="InterPro" id="IPR027246">
    <property type="entry name" value="Porin_Euk/Tom40"/>
</dbReference>
<dbReference type="EMBL" id="JABEZZ010000013">
    <property type="protein sequence ID" value="MBA0602173.1"/>
    <property type="molecule type" value="Genomic_DNA"/>
</dbReference>
<evidence type="ECO:0000313" key="4">
    <source>
        <dbReference type="Proteomes" id="UP000593578"/>
    </source>
</evidence>
<accession>A0A7J8QLI2</accession>
<protein>
    <submittedName>
        <fullName evidence="3">Uncharacterized protein</fullName>
    </submittedName>
</protein>
<dbReference type="InterPro" id="IPR023614">
    <property type="entry name" value="Porin_dom_sf"/>
</dbReference>
<dbReference type="CDD" id="cd07306">
    <property type="entry name" value="Porin3_VDAC"/>
    <property type="match status" value="1"/>
</dbReference>
<dbReference type="Gene3D" id="2.40.160.10">
    <property type="entry name" value="Porin"/>
    <property type="match status" value="1"/>
</dbReference>
<feature type="compositionally biased region" description="Basic and acidic residues" evidence="2">
    <location>
        <begin position="223"/>
        <end position="237"/>
    </location>
</feature>
<reference evidence="3 4" key="1">
    <citation type="journal article" date="2019" name="Genome Biol. Evol.">
        <title>Insights into the evolution of the New World diploid cottons (Gossypium, subgenus Houzingenia) based on genome sequencing.</title>
        <authorList>
            <person name="Grover C.E."/>
            <person name="Arick M.A. 2nd"/>
            <person name="Thrash A."/>
            <person name="Conover J.L."/>
            <person name="Sanders W.S."/>
            <person name="Peterson D.G."/>
            <person name="Frelichowski J.E."/>
            <person name="Scheffler J.A."/>
            <person name="Scheffler B.E."/>
            <person name="Wendel J.F."/>
        </authorList>
    </citation>
    <scope>NUCLEOTIDE SEQUENCE [LARGE SCALE GENOMIC DNA]</scope>
    <source>
        <strain evidence="3">8</strain>
        <tissue evidence="3">Leaf</tissue>
    </source>
</reference>
<comment type="similarity">
    <text evidence="1">Belongs to the eukaryotic mitochondrial porin (TC 1.B.8.1) family.</text>
</comment>
<name>A0A7J8QLI2_GOSRA</name>
<dbReference type="Proteomes" id="UP000593578">
    <property type="component" value="Unassembled WGS sequence"/>
</dbReference>
<evidence type="ECO:0000313" key="3">
    <source>
        <dbReference type="EMBL" id="MBA0602173.1"/>
    </source>
</evidence>
<dbReference type="Pfam" id="PF01459">
    <property type="entry name" value="Porin_3"/>
    <property type="match status" value="1"/>
</dbReference>
<proteinExistence type="inferred from homology"/>
<feature type="region of interest" description="Disordered" evidence="2">
    <location>
        <begin position="211"/>
        <end position="239"/>
    </location>
</feature>
<dbReference type="AlphaFoldDB" id="A0A7J8QLI2"/>
<feature type="compositionally biased region" description="Polar residues" evidence="2">
    <location>
        <begin position="212"/>
        <end position="222"/>
    </location>
</feature>
<gene>
    <name evidence="3" type="ORF">Gorai_002363</name>
</gene>
<dbReference type="GO" id="GO:0005741">
    <property type="term" value="C:mitochondrial outer membrane"/>
    <property type="evidence" value="ECO:0007669"/>
    <property type="project" value="InterPro"/>
</dbReference>
<evidence type="ECO:0000256" key="1">
    <source>
        <dbReference type="ARBA" id="ARBA00009624"/>
    </source>
</evidence>